<evidence type="ECO:0000313" key="2">
    <source>
        <dbReference type="EMBL" id="CAL6027296.1"/>
    </source>
</evidence>
<dbReference type="EMBL" id="CATOUU010000819">
    <property type="protein sequence ID" value="CAI9950909.1"/>
    <property type="molecule type" value="Genomic_DNA"/>
</dbReference>
<sequence length="1062" mass="115102">MLNLCFTINAIFKQNEAKMILYISTNIKSASNPCSNKLFVDNTAVCYCFRGESVVQHQGQINFQMDIPFFGVIFTGGKQFRNINLNLNVASDPNLQGFAIQHISSQAVFIECQFKVNVNDSIMQSSLVSGKGDLKIFNCQLEFNSTSLLTAGLVHTAMALSIKDSSLLVDIDGDQIGVIALYAYGAIEVVRVNLLGAVHSLTSQLVYQCNNNPQIKLSNIINNLNVVSVSLKGLYQLIGSILANVPDPICETPFSIQPIEPMMVSAQSTTQSASTMSGETVFNNQVFFDTTLSFVNGFTTGSATAFSLFSTQITQFYKLRILSTSIIQISCQGALLSINSGANYNMIVVQVQMQTNSSLNFLQNSVESSQNAKIRNIRINSIITCTATGQFSLIQSIRGNISIKFYKVSGTYNSLSSSCFGSQQLFNTGILNLQYCMINPTTFTVGNISSFLFVTISGKLFIARTSIIYGDTSNIKLLTTQLSSIPNRFQFGGVVYQISSLGIATVTNITLLFYINFNTQYVQNSGSILGIIDPSATNVSLKQFCMSMKYNILNADTFGCLGFINTIVKIEDITYDINYVNEFIRYKIGFIGAARSQLVNASLKNIKSNLQQMVDLVNNGIQDYSSVILAFSESQNILTFQKIKVSNGQANTYSKAGLIIGFSQGGKIEMNEIIINASEINCQHHSGLIIGYVQSNGNVSISNFLINDSNLMQFDAYAEYLGGVVGIVENSQVNISEGVISQLGIEHQNNYVSAIVSKSQSSNCALYNISVNESTVNGSQNVGAVIANLLDSNLSVFNLTTNNNLINGTGNVGIFSWLNCSNTTVTLFTQNDTDLNCEQNVGFVANSNNSALTLENVTVNSSLINGSQSVGFIGLLNNSNCSMTNTLIFLIEFTAHQIIGIISNANTSNLNIVQLIMQNTQIESQSGHGGLVGGLILNSTLTGQQITIEHVEITQANELDKQYSGLCVGALQQSQLTLTNSHFSVTQPLDDKSFAIFGQTQKGSINTLSATFTGVTFVPLIFKKCVGACINNIGVEMPIICNEADLNGIDFVSNPVCESNIL</sequence>
<comment type="caution">
    <text evidence="1">The sequence shown here is derived from an EMBL/GenBank/DDBJ whole genome shotgun (WGS) entry which is preliminary data.</text>
</comment>
<dbReference type="AlphaFoldDB" id="A0AA86Q2E8"/>
<reference evidence="2 3" key="2">
    <citation type="submission" date="2024-07" db="EMBL/GenBank/DDBJ databases">
        <authorList>
            <person name="Akdeniz Z."/>
        </authorList>
    </citation>
    <scope>NUCLEOTIDE SEQUENCE [LARGE SCALE GENOMIC DNA]</scope>
</reference>
<protein>
    <submittedName>
        <fullName evidence="1">Uncharacterized protein</fullName>
    </submittedName>
</protein>
<dbReference type="Proteomes" id="UP001642409">
    <property type="component" value="Unassembled WGS sequence"/>
</dbReference>
<keyword evidence="3" id="KW-1185">Reference proteome</keyword>
<gene>
    <name evidence="2" type="ORF">HINF_LOCUS31257</name>
    <name evidence="1" type="ORF">HINF_LOCUS38554</name>
</gene>
<dbReference type="EMBL" id="CAXDID020000104">
    <property type="protein sequence ID" value="CAL6027296.1"/>
    <property type="molecule type" value="Genomic_DNA"/>
</dbReference>
<name>A0AA86Q2E8_9EUKA</name>
<evidence type="ECO:0000313" key="1">
    <source>
        <dbReference type="EMBL" id="CAI9950909.1"/>
    </source>
</evidence>
<evidence type="ECO:0000313" key="3">
    <source>
        <dbReference type="Proteomes" id="UP001642409"/>
    </source>
</evidence>
<proteinExistence type="predicted"/>
<accession>A0AA86Q2E8</accession>
<organism evidence="1">
    <name type="scientific">Hexamita inflata</name>
    <dbReference type="NCBI Taxonomy" id="28002"/>
    <lineage>
        <taxon>Eukaryota</taxon>
        <taxon>Metamonada</taxon>
        <taxon>Diplomonadida</taxon>
        <taxon>Hexamitidae</taxon>
        <taxon>Hexamitinae</taxon>
        <taxon>Hexamita</taxon>
    </lineage>
</organism>
<reference evidence="1" key="1">
    <citation type="submission" date="2023-06" db="EMBL/GenBank/DDBJ databases">
        <authorList>
            <person name="Kurt Z."/>
        </authorList>
    </citation>
    <scope>NUCLEOTIDE SEQUENCE</scope>
</reference>